<dbReference type="InterPro" id="IPR014729">
    <property type="entry name" value="Rossmann-like_a/b/a_fold"/>
</dbReference>
<protein>
    <recommendedName>
        <fullName evidence="2">Phosphoadenosine phosphosulphate reductase domain-containing protein</fullName>
    </recommendedName>
</protein>
<proteinExistence type="predicted"/>
<evidence type="ECO:0008006" key="2">
    <source>
        <dbReference type="Google" id="ProtNLM"/>
    </source>
</evidence>
<comment type="caution">
    <text evidence="1">The sequence shown here is derived from an EMBL/GenBank/DDBJ whole genome shotgun (WGS) entry which is preliminary data.</text>
</comment>
<evidence type="ECO:0000313" key="1">
    <source>
        <dbReference type="EMBL" id="KKN66927.1"/>
    </source>
</evidence>
<reference evidence="1" key="1">
    <citation type="journal article" date="2015" name="Nature">
        <title>Complex archaea that bridge the gap between prokaryotes and eukaryotes.</title>
        <authorList>
            <person name="Spang A."/>
            <person name="Saw J.H."/>
            <person name="Jorgensen S.L."/>
            <person name="Zaremba-Niedzwiedzka K."/>
            <person name="Martijn J."/>
            <person name="Lind A.E."/>
            <person name="van Eijk R."/>
            <person name="Schleper C."/>
            <person name="Guy L."/>
            <person name="Ettema T.J."/>
        </authorList>
    </citation>
    <scope>NUCLEOTIDE SEQUENCE</scope>
</reference>
<gene>
    <name evidence="1" type="ORF">LCGC14_0467020</name>
</gene>
<dbReference type="AlphaFoldDB" id="A0A0F9SWF1"/>
<dbReference type="EMBL" id="LAZR01000487">
    <property type="protein sequence ID" value="KKN66927.1"/>
    <property type="molecule type" value="Genomic_DNA"/>
</dbReference>
<name>A0A0F9SWF1_9ZZZZ</name>
<dbReference type="Gene3D" id="3.40.50.620">
    <property type="entry name" value="HUPs"/>
    <property type="match status" value="1"/>
</dbReference>
<accession>A0A0F9SWF1</accession>
<organism evidence="1">
    <name type="scientific">marine sediment metagenome</name>
    <dbReference type="NCBI Taxonomy" id="412755"/>
    <lineage>
        <taxon>unclassified sequences</taxon>
        <taxon>metagenomes</taxon>
        <taxon>ecological metagenomes</taxon>
    </lineage>
</organism>
<sequence length="287" mass="32682">MSTEYHVLSLGAGVQSTTLYLMFAQGLLKPPLDCAIFADTGEEPVAVYQHLEWLQAVGGAPIWIRQKSRLGDDLMRGENSTKQRFASIPAYTAIVEGGREGMLRRQCSKEYKIDVIERAIRYELIGLRPRQRIPKDVVIVQYIGISIEEAGRALRMRNNPNRNKKWMDLRFPLMDKAMTRADCFTWLKEIGNVPHQVPRSACVFCPYHNDSEWQAIKKNPVDWARAVAIDNALRIPGRVVNRKVDQKLYVHRSCVPLEKIKFNGRLNPRELQLGLGFTTECEGVCGV</sequence>